<sequence length="195" mass="21554">MSTINGKVCVVDGVTVDKVFSDDKQVYGRNLYIDTKDFNNPGAWTNWVNWQKTEEKINGLTVMRRSGDWNGLGQTIQAKKGEIYTFSLYARYESGTGKSTMYFAPSGTYSTSPGDAAFSLNETWQRLTVTFTITADGPISPRIERTNNNTNTLLIAGLKPEKGSVATPYSIAPEDILKGDINAPKNLVESQSYLK</sequence>
<gene>
    <name evidence="3" type="ORF">LAS9267_00247</name>
</gene>
<evidence type="ECO:0000313" key="4">
    <source>
        <dbReference type="Proteomes" id="UP000239650"/>
    </source>
</evidence>
<dbReference type="SUPFAM" id="SSF49785">
    <property type="entry name" value="Galactose-binding domain-like"/>
    <property type="match status" value="1"/>
</dbReference>
<dbReference type="EMBL" id="OKRC01000001">
    <property type="protein sequence ID" value="SPE18703.1"/>
    <property type="molecule type" value="Genomic_DNA"/>
</dbReference>
<keyword evidence="1" id="KW-0378">Hydrolase</keyword>
<dbReference type="InterPro" id="IPR003305">
    <property type="entry name" value="CenC_carb-bd"/>
</dbReference>
<evidence type="ECO:0000313" key="3">
    <source>
        <dbReference type="EMBL" id="SPE18703.1"/>
    </source>
</evidence>
<organism evidence="3 4">
    <name type="scientific">Latilactobacillus sakei</name>
    <name type="common">Lactobacillus sakei</name>
    <dbReference type="NCBI Taxonomy" id="1599"/>
    <lineage>
        <taxon>Bacteria</taxon>
        <taxon>Bacillati</taxon>
        <taxon>Bacillota</taxon>
        <taxon>Bacilli</taxon>
        <taxon>Lactobacillales</taxon>
        <taxon>Lactobacillaceae</taxon>
        <taxon>Latilactobacillus</taxon>
    </lineage>
</organism>
<evidence type="ECO:0000259" key="2">
    <source>
        <dbReference type="Pfam" id="PF02018"/>
    </source>
</evidence>
<comment type="caution">
    <text evidence="3">The sequence shown here is derived from an EMBL/GenBank/DDBJ whole genome shotgun (WGS) entry which is preliminary data.</text>
</comment>
<dbReference type="RefSeq" id="WP_105300006.1">
    <property type="nucleotide sequence ID" value="NZ_OKRC01000001.1"/>
</dbReference>
<dbReference type="AlphaFoldDB" id="A0AAE8J5E4"/>
<proteinExistence type="predicted"/>
<dbReference type="Pfam" id="PF02018">
    <property type="entry name" value="CBM_4_9"/>
    <property type="match status" value="1"/>
</dbReference>
<dbReference type="Proteomes" id="UP000239650">
    <property type="component" value="Unassembled WGS sequence"/>
</dbReference>
<dbReference type="GO" id="GO:0016798">
    <property type="term" value="F:hydrolase activity, acting on glycosyl bonds"/>
    <property type="evidence" value="ECO:0007669"/>
    <property type="project" value="InterPro"/>
</dbReference>
<dbReference type="InterPro" id="IPR008979">
    <property type="entry name" value="Galactose-bd-like_sf"/>
</dbReference>
<protein>
    <submittedName>
        <fullName evidence="3">Carbohydrate binding domain protein</fullName>
    </submittedName>
</protein>
<accession>A0AAE8J5E4</accession>
<dbReference type="Gene3D" id="2.60.120.260">
    <property type="entry name" value="Galactose-binding domain-like"/>
    <property type="match status" value="1"/>
</dbReference>
<reference evidence="3 4" key="1">
    <citation type="submission" date="2018-02" db="EMBL/GenBank/DDBJ databases">
        <authorList>
            <person name="Rodrigo-Torres L."/>
            <person name="Arahal R. D."/>
            <person name="Lucena T."/>
        </authorList>
    </citation>
    <scope>NUCLEOTIDE SEQUENCE [LARGE SCALE GENOMIC DNA]</scope>
    <source>
        <strain evidence="3 4">CECT 9267</strain>
    </source>
</reference>
<evidence type="ECO:0000256" key="1">
    <source>
        <dbReference type="ARBA" id="ARBA00022801"/>
    </source>
</evidence>
<feature type="domain" description="CBM-cenC" evidence="2">
    <location>
        <begin position="36"/>
        <end position="136"/>
    </location>
</feature>
<name>A0AAE8J5E4_LATSK</name>